<dbReference type="EMBL" id="CP049057">
    <property type="protein sequence ID" value="QIE58105.1"/>
    <property type="molecule type" value="Genomic_DNA"/>
</dbReference>
<feature type="transmembrane region" description="Helical" evidence="1">
    <location>
        <begin position="36"/>
        <end position="56"/>
    </location>
</feature>
<dbReference type="KEGG" id="mgel:G5B37_00540"/>
<evidence type="ECO:0000313" key="2">
    <source>
        <dbReference type="EMBL" id="QIE58105.1"/>
    </source>
</evidence>
<name>A0A6G6GHQ3_9FLAO</name>
<dbReference type="RefSeq" id="WP_164678103.1">
    <property type="nucleotide sequence ID" value="NZ_CP049057.1"/>
</dbReference>
<gene>
    <name evidence="2" type="ORF">G5B37_00540</name>
</gene>
<keyword evidence="3" id="KW-1185">Reference proteome</keyword>
<reference evidence="2 3" key="1">
    <citation type="submission" date="2020-02" db="EMBL/GenBank/DDBJ databases">
        <title>Complete genome sequence of Flavobacteriaceae bacterium.</title>
        <authorList>
            <person name="Kim S.-J."/>
            <person name="Kim Y.-S."/>
            <person name="Kim K.-H."/>
        </authorList>
    </citation>
    <scope>NUCLEOTIDE SEQUENCE [LARGE SCALE GENOMIC DNA]</scope>
    <source>
        <strain evidence="2 3">RR4-40</strain>
    </source>
</reference>
<keyword evidence="1" id="KW-0472">Membrane</keyword>
<feature type="transmembrane region" description="Helical" evidence="1">
    <location>
        <begin position="76"/>
        <end position="95"/>
    </location>
</feature>
<evidence type="ECO:0000256" key="1">
    <source>
        <dbReference type="SAM" id="Phobius"/>
    </source>
</evidence>
<dbReference type="Proteomes" id="UP000505306">
    <property type="component" value="Chromosome"/>
</dbReference>
<protein>
    <submittedName>
        <fullName evidence="2">Uncharacterized protein</fullName>
    </submittedName>
</protein>
<accession>A0A6G6GHQ3</accession>
<dbReference type="AlphaFoldDB" id="A0A6G6GHQ3"/>
<evidence type="ECO:0000313" key="3">
    <source>
        <dbReference type="Proteomes" id="UP000505306"/>
    </source>
</evidence>
<keyword evidence="1" id="KW-0812">Transmembrane</keyword>
<feature type="transmembrane region" description="Helical" evidence="1">
    <location>
        <begin position="131"/>
        <end position="155"/>
    </location>
</feature>
<keyword evidence="1" id="KW-1133">Transmembrane helix</keyword>
<organism evidence="2 3">
    <name type="scientific">Rasiella rasia</name>
    <dbReference type="NCBI Taxonomy" id="2744027"/>
    <lineage>
        <taxon>Bacteria</taxon>
        <taxon>Pseudomonadati</taxon>
        <taxon>Bacteroidota</taxon>
        <taxon>Flavobacteriia</taxon>
        <taxon>Flavobacteriales</taxon>
        <taxon>Flavobacteriaceae</taxon>
        <taxon>Rasiella</taxon>
    </lineage>
</organism>
<feature type="transmembrane region" description="Helical" evidence="1">
    <location>
        <begin position="101"/>
        <end position="119"/>
    </location>
</feature>
<proteinExistence type="predicted"/>
<sequence>MTAIIVCLSGLVLVWEYFNGGVKTHYMLQSDDLPGISNYWNLLVIAILSWCTLFFVSKRTSTQDATAISSQVLKKALKRCLVACAAGIALGILFLSGLEQATNALMLGLFLVSFIIPIYKFEYLLGFVLGLTYAVGATLPTFFGLILIGIFYITYHVPRWVYYKLKPRNN</sequence>